<protein>
    <submittedName>
        <fullName evidence="3">Uncharacterized protein</fullName>
    </submittedName>
</protein>
<dbReference type="EMBL" id="CP138581">
    <property type="protein sequence ID" value="WPG98969.1"/>
    <property type="molecule type" value="Genomic_DNA"/>
</dbReference>
<name>A0AAQ3M1B3_9PEZI</name>
<keyword evidence="2" id="KW-0472">Membrane</keyword>
<reference evidence="3 4" key="1">
    <citation type="submission" date="2023-11" db="EMBL/GenBank/DDBJ databases">
        <title>An acidophilic fungus is an integral part of prey digestion in a carnivorous sundew plant.</title>
        <authorList>
            <person name="Tsai I.J."/>
        </authorList>
    </citation>
    <scope>NUCLEOTIDE SEQUENCE [LARGE SCALE GENOMIC DNA]</scope>
    <source>
        <strain evidence="3">169a</strain>
    </source>
</reference>
<accession>A0AAQ3M1B3</accession>
<evidence type="ECO:0000313" key="3">
    <source>
        <dbReference type="EMBL" id="WPG98969.1"/>
    </source>
</evidence>
<gene>
    <name evidence="3" type="ORF">R9X50_00177100</name>
</gene>
<evidence type="ECO:0000313" key="4">
    <source>
        <dbReference type="Proteomes" id="UP001303373"/>
    </source>
</evidence>
<evidence type="ECO:0000256" key="1">
    <source>
        <dbReference type="SAM" id="MobiDB-lite"/>
    </source>
</evidence>
<feature type="compositionally biased region" description="Basic and acidic residues" evidence="1">
    <location>
        <begin position="33"/>
        <end position="44"/>
    </location>
</feature>
<keyword evidence="4" id="KW-1185">Reference proteome</keyword>
<sequence>MPFQQLFTKRVNDNMQDAEPSNPETMTRPINAEQHDSSMPKGKETGAFYHSEDEEDINWKKVEKSQPPRFSTIFADPAPHQEPQYPAMIEPLAQRKRRPGVFIPTPLFIFLMAVLFLETAILFAYMLFRSFESSGGMLGIGIDRQPAVNISPNFIVGGAGVVETHTVTTTILRDIHTGLLPDFVPTLSALEVSSTATTSSINPASSSKEAAAISQLLGIFGHTTSSRSLQPTSTVVITVTPTAIIPTSTVLLTVDAQGSPIGPRKTVTSIYVPGVSPRATNTKATDAGSSSVASAAAAHADSSSSGLSPSSTAAVASAETTLPSPTTSSSKSKNTFPACFGGAGAVQLNCV</sequence>
<dbReference type="Proteomes" id="UP001303373">
    <property type="component" value="Chromosome 2"/>
</dbReference>
<keyword evidence="2" id="KW-1133">Transmembrane helix</keyword>
<proteinExistence type="predicted"/>
<evidence type="ECO:0000256" key="2">
    <source>
        <dbReference type="SAM" id="Phobius"/>
    </source>
</evidence>
<keyword evidence="2" id="KW-0812">Transmembrane</keyword>
<organism evidence="3 4">
    <name type="scientific">Acrodontium crateriforme</name>
    <dbReference type="NCBI Taxonomy" id="150365"/>
    <lineage>
        <taxon>Eukaryota</taxon>
        <taxon>Fungi</taxon>
        <taxon>Dikarya</taxon>
        <taxon>Ascomycota</taxon>
        <taxon>Pezizomycotina</taxon>
        <taxon>Dothideomycetes</taxon>
        <taxon>Dothideomycetidae</taxon>
        <taxon>Mycosphaerellales</taxon>
        <taxon>Teratosphaeriaceae</taxon>
        <taxon>Acrodontium</taxon>
    </lineage>
</organism>
<dbReference type="AlphaFoldDB" id="A0AAQ3M1B3"/>
<feature type="transmembrane region" description="Helical" evidence="2">
    <location>
        <begin position="101"/>
        <end position="128"/>
    </location>
</feature>
<feature type="region of interest" description="Disordered" evidence="1">
    <location>
        <begin position="1"/>
        <end position="46"/>
    </location>
</feature>